<evidence type="ECO:0000259" key="2">
    <source>
        <dbReference type="Pfam" id="PF24088"/>
    </source>
</evidence>
<evidence type="ECO:0000259" key="3">
    <source>
        <dbReference type="Pfam" id="PF24092"/>
    </source>
</evidence>
<dbReference type="OrthoDB" id="4569937at2"/>
<feature type="chain" id="PRO_5038705125" evidence="1">
    <location>
        <begin position="25"/>
        <end position="394"/>
    </location>
</feature>
<dbReference type="Pfam" id="PF24088">
    <property type="entry name" value="DUF7373"/>
    <property type="match status" value="1"/>
</dbReference>
<dbReference type="InterPro" id="IPR055797">
    <property type="entry name" value="DUF7373"/>
</dbReference>
<protein>
    <submittedName>
        <fullName evidence="4">Uncharacterized protein</fullName>
    </submittedName>
</protein>
<organism evidence="4 5">
    <name type="scientific">Mycolicibacterium mucogenicum</name>
    <name type="common">Mycobacterium mucogenicum</name>
    <dbReference type="NCBI Taxonomy" id="56689"/>
    <lineage>
        <taxon>Bacteria</taxon>
        <taxon>Bacillati</taxon>
        <taxon>Actinomycetota</taxon>
        <taxon>Actinomycetes</taxon>
        <taxon>Mycobacteriales</taxon>
        <taxon>Mycobacteriaceae</taxon>
        <taxon>Mycolicibacterium</taxon>
    </lineage>
</organism>
<sequence length="394" mass="41759">MKIAKLAAATAAVALLAGCTTVTTGDATKDPSFKPGDAIVSLLNPGNYPTTPKPGPAMKPGAESGRIIDGERMGDYVVGPWEIDPQLLTIDVTSTGLLISVRSVLSPALDESAQKHHLIYGFGSARGTAVGADHNRGLQNLVLRFPNPDEAAAAAAEFYEKYPSIHDPSARLNLPVQGYPEARAFATTSSDGTFAAKIVAAHGPFVICEYATTQETADASMQLATKALELQSRRIDDFQPTDPSQFATMQTDPEGLLSRTVPTKEHRGNQGLWGRRGILHYNDDPLQTGALLTAAGVDVISVRGTHLYRAKDAAAATQLAQRFTEPDGKNPTEPGPAVSGLPSAKCQAVDAAAVKARIYDCAAALDRWVYTASSLQPFDATQRMASQYLLLTAK</sequence>
<dbReference type="InterPro" id="IPR056463">
    <property type="entry name" value="DUF7373_C"/>
</dbReference>
<feature type="domain" description="DUF7373" evidence="3">
    <location>
        <begin position="256"/>
        <end position="392"/>
    </location>
</feature>
<evidence type="ECO:0000313" key="4">
    <source>
        <dbReference type="EMBL" id="OBJ45991.1"/>
    </source>
</evidence>
<dbReference type="Pfam" id="PF24092">
    <property type="entry name" value="DUF7373_C"/>
    <property type="match status" value="1"/>
</dbReference>
<evidence type="ECO:0000256" key="1">
    <source>
        <dbReference type="SAM" id="SignalP"/>
    </source>
</evidence>
<dbReference type="Proteomes" id="UP000093898">
    <property type="component" value="Unassembled WGS sequence"/>
</dbReference>
<reference evidence="4 5" key="1">
    <citation type="submission" date="2016-06" db="EMBL/GenBank/DDBJ databases">
        <authorList>
            <person name="Kjaerup R.B."/>
            <person name="Dalgaard T.S."/>
            <person name="Juul-Madsen H.R."/>
        </authorList>
    </citation>
    <scope>NUCLEOTIDE SEQUENCE [LARGE SCALE GENOMIC DNA]</scope>
    <source>
        <strain evidence="4 5">1127319.6</strain>
    </source>
</reference>
<dbReference type="RefSeq" id="WP_064978861.1">
    <property type="nucleotide sequence ID" value="NZ_LZLC01000027.1"/>
</dbReference>
<comment type="caution">
    <text evidence="4">The sequence shown here is derived from an EMBL/GenBank/DDBJ whole genome shotgun (WGS) entry which is preliminary data.</text>
</comment>
<dbReference type="EMBL" id="LZLC01000027">
    <property type="protein sequence ID" value="OBJ45991.1"/>
    <property type="molecule type" value="Genomic_DNA"/>
</dbReference>
<accession>A0A1A3HEH4</accession>
<proteinExistence type="predicted"/>
<feature type="signal peptide" evidence="1">
    <location>
        <begin position="1"/>
        <end position="24"/>
    </location>
</feature>
<gene>
    <name evidence="4" type="ORF">A5630_12290</name>
</gene>
<name>A0A1A3HEH4_MYCMU</name>
<keyword evidence="1" id="KW-0732">Signal</keyword>
<feature type="domain" description="DUF7373" evidence="2">
    <location>
        <begin position="61"/>
        <end position="249"/>
    </location>
</feature>
<dbReference type="AlphaFoldDB" id="A0A1A3HEH4"/>
<dbReference type="PROSITE" id="PS51257">
    <property type="entry name" value="PROKAR_LIPOPROTEIN"/>
    <property type="match status" value="1"/>
</dbReference>
<evidence type="ECO:0000313" key="5">
    <source>
        <dbReference type="Proteomes" id="UP000093898"/>
    </source>
</evidence>